<dbReference type="InterPro" id="IPR038765">
    <property type="entry name" value="Papain-like_cys_pep_sf"/>
</dbReference>
<dbReference type="PROSITE" id="PS51257">
    <property type="entry name" value="PROKAR_LIPOPROTEIN"/>
    <property type="match status" value="1"/>
</dbReference>
<dbReference type="PATRIC" id="fig|1454006.5.peg.1344"/>
<organism evidence="2 3">
    <name type="scientific">Siansivirga zeaxanthinifaciens CC-SAMT-1</name>
    <dbReference type="NCBI Taxonomy" id="1454006"/>
    <lineage>
        <taxon>Bacteria</taxon>
        <taxon>Pseudomonadati</taxon>
        <taxon>Bacteroidota</taxon>
        <taxon>Flavobacteriia</taxon>
        <taxon>Flavobacteriales</taxon>
        <taxon>Flavobacteriaceae</taxon>
        <taxon>Siansivirga</taxon>
    </lineage>
</organism>
<gene>
    <name evidence="2" type="ORF">AW14_06850</name>
</gene>
<dbReference type="KEGG" id="sze:AW14_06850"/>
<evidence type="ECO:0000313" key="3">
    <source>
        <dbReference type="Proteomes" id="UP000032229"/>
    </source>
</evidence>
<dbReference type="Proteomes" id="UP000032229">
    <property type="component" value="Chromosome"/>
</dbReference>
<evidence type="ECO:0008006" key="4">
    <source>
        <dbReference type="Google" id="ProtNLM"/>
    </source>
</evidence>
<accession>A0A0C5WCS9</accession>
<dbReference type="AlphaFoldDB" id="A0A0C5WCS9"/>
<keyword evidence="3" id="KW-1185">Reference proteome</keyword>
<dbReference type="PANTHER" id="PTHR35532:SF5">
    <property type="entry name" value="CARBOHYDRATE-BINDING DOMAIN-CONTAINING PROTEIN"/>
    <property type="match status" value="1"/>
</dbReference>
<dbReference type="HOGENOM" id="CLU_014876_0_0_10"/>
<name>A0A0C5WCS9_9FLAO</name>
<keyword evidence="1" id="KW-1133">Transmembrane helix</keyword>
<keyword evidence="1" id="KW-0472">Membrane</keyword>
<evidence type="ECO:0000256" key="1">
    <source>
        <dbReference type="SAM" id="Phobius"/>
    </source>
</evidence>
<protein>
    <recommendedName>
        <fullName evidence="4">Peptide-N(4)-(N-acetyl-beta-glucosaminyl)asparagine amidase</fullName>
    </recommendedName>
</protein>
<sequence>MEIIIKIAYNLFGMSYYLKYLGAFLLFIFLMSCNKQVDTELREALENSGNNRQELEQVLEYFQTKKSDSLKYKAAKFLIENMPYHNYIEPIREFNFAFNSIENFPKSELNNYRVEAFKRTLDSISEYSNGEQPKFVKDIESIKADFLVENIELAFKAWYKIPQDKRASFDDFCKFILPYRSSNEPLENHSRKKLHNQYAWVYDCIEKGLSLETIVDSIKTDFNFTTFLGIGNSYPIPLSTSQIQKSKLGQCGDGVNYYVNVMRALGIMAAKDYVEHWGNDPFAKSHSWIYTQMGSEVYLTDVHKKSNIKGIYKNESIPKVYRTRFDAVNNTNSIHFDQDVTNEYILTIDVDIDNIFNVNAKAPILTVFDKREGWFPVVQGQKTGENFKFSNIGYNVLYLPMDKESKKPLNYPFFIDASKKIRFFKPDKNALDSVVLTRKIGLSTRRYRGKRFWLEALNGSVIEASNNSEFINAKVLHEVSNFNSTHIQNIKLTNRAKYKYVRFNSKKPKSFLAKLAFYDLDMKPLQGEIIEEHILKETKDYKYGAFDDNTLTYSGGDYFKLGLEFSKPETIGYVEFQSRHDDNHINKGEDYELFYWDKNWKSLGKQKAQDTLLHYNNVPKNALLWLRNLTKGREEHVFCIDQNKKQHWLGFENL</sequence>
<dbReference type="OrthoDB" id="679512at2"/>
<proteinExistence type="predicted"/>
<reference evidence="2 3" key="1">
    <citation type="submission" date="2014-02" db="EMBL/GenBank/DDBJ databases">
        <authorList>
            <person name="Young C.-C."/>
            <person name="Hameed A."/>
            <person name="Huang H.-C."/>
            <person name="Shahina M."/>
        </authorList>
    </citation>
    <scope>NUCLEOTIDE SEQUENCE [LARGE SCALE GENOMIC DNA]</scope>
    <source>
        <strain evidence="2 3">CC-SAMT-1</strain>
    </source>
</reference>
<dbReference type="SUPFAM" id="SSF54001">
    <property type="entry name" value="Cysteine proteinases"/>
    <property type="match status" value="1"/>
</dbReference>
<dbReference type="Gene3D" id="2.60.120.260">
    <property type="entry name" value="Galactose-binding domain-like"/>
    <property type="match status" value="1"/>
</dbReference>
<dbReference type="STRING" id="1454006.AW14_06850"/>
<dbReference type="EMBL" id="CP007202">
    <property type="protein sequence ID" value="AJR04843.1"/>
    <property type="molecule type" value="Genomic_DNA"/>
</dbReference>
<keyword evidence="1" id="KW-0812">Transmembrane</keyword>
<dbReference type="PANTHER" id="PTHR35532">
    <property type="entry name" value="SIMILAR TO POLYHYDROXYALKANOATE DEPOLYMERASE"/>
    <property type="match status" value="1"/>
</dbReference>
<evidence type="ECO:0000313" key="2">
    <source>
        <dbReference type="EMBL" id="AJR04843.1"/>
    </source>
</evidence>
<dbReference type="RefSeq" id="WP_044638103.1">
    <property type="nucleotide sequence ID" value="NZ_CP007202.1"/>
</dbReference>
<feature type="transmembrane region" description="Helical" evidence="1">
    <location>
        <begin position="7"/>
        <end position="31"/>
    </location>
</feature>